<accession>A0AAD9NQC9</accession>
<organism evidence="5 6">
    <name type="scientific">Ridgeia piscesae</name>
    <name type="common">Tubeworm</name>
    <dbReference type="NCBI Taxonomy" id="27915"/>
    <lineage>
        <taxon>Eukaryota</taxon>
        <taxon>Metazoa</taxon>
        <taxon>Spiralia</taxon>
        <taxon>Lophotrochozoa</taxon>
        <taxon>Annelida</taxon>
        <taxon>Polychaeta</taxon>
        <taxon>Sedentaria</taxon>
        <taxon>Canalipalpata</taxon>
        <taxon>Sabellida</taxon>
        <taxon>Siboglinidae</taxon>
        <taxon>Ridgeia</taxon>
    </lineage>
</organism>
<dbReference type="InterPro" id="IPR035914">
    <property type="entry name" value="Sperma_CUB_dom_sf"/>
</dbReference>
<evidence type="ECO:0000256" key="2">
    <source>
        <dbReference type="ARBA" id="ARBA00023157"/>
    </source>
</evidence>
<evidence type="ECO:0000256" key="1">
    <source>
        <dbReference type="ARBA" id="ARBA00022737"/>
    </source>
</evidence>
<evidence type="ECO:0000256" key="3">
    <source>
        <dbReference type="PROSITE-ProRule" id="PRU00059"/>
    </source>
</evidence>
<evidence type="ECO:0000313" key="5">
    <source>
        <dbReference type="EMBL" id="KAK2175569.1"/>
    </source>
</evidence>
<dbReference type="Pfam" id="PF00431">
    <property type="entry name" value="CUB"/>
    <property type="match status" value="2"/>
</dbReference>
<evidence type="ECO:0000259" key="4">
    <source>
        <dbReference type="PROSITE" id="PS01180"/>
    </source>
</evidence>
<feature type="disulfide bond" evidence="3">
    <location>
        <begin position="115"/>
        <end position="142"/>
    </location>
</feature>
<dbReference type="SMART" id="SM00042">
    <property type="entry name" value="CUB"/>
    <property type="match status" value="2"/>
</dbReference>
<dbReference type="PROSITE" id="PS01180">
    <property type="entry name" value="CUB"/>
    <property type="match status" value="2"/>
</dbReference>
<comment type="caution">
    <text evidence="3">Lacks conserved residue(s) required for the propagation of feature annotation.</text>
</comment>
<feature type="domain" description="CUB" evidence="4">
    <location>
        <begin position="115"/>
        <end position="224"/>
    </location>
</feature>
<dbReference type="PANTHER" id="PTHR24251:SF37">
    <property type="entry name" value="CUB DOMAIN-CONTAINING PROTEIN"/>
    <property type="match status" value="1"/>
</dbReference>
<sequence length="241" mass="27236">MSPMHLGGSMGVFGTTLDNFTECSWKIQVPNKKIVRLHFLKYTFGNNSTCSSQTINVYNGPDYKAPLLHSFCNDVWPGDLISSGNEVFVYYVRRDPEADAVFRIKYSTDVPSQGCGDEPAVIRGSKGTIEFNEVPFENRMKCGWNIQLYDNRQIWLHFTSFRLEDSTDCITIFDGNDTTAPELRKFCGNDRPGDITCSGNVLFISFFSDGSRVHANFEIRYRAIVQVDGKSHARCKCINST</sequence>
<keyword evidence="6" id="KW-1185">Reference proteome</keyword>
<evidence type="ECO:0000313" key="6">
    <source>
        <dbReference type="Proteomes" id="UP001209878"/>
    </source>
</evidence>
<comment type="caution">
    <text evidence="5">The sequence shown here is derived from an EMBL/GenBank/DDBJ whole genome shotgun (WGS) entry which is preliminary data.</text>
</comment>
<feature type="domain" description="CUB" evidence="4">
    <location>
        <begin position="1"/>
        <end position="109"/>
    </location>
</feature>
<dbReference type="Proteomes" id="UP001209878">
    <property type="component" value="Unassembled WGS sequence"/>
</dbReference>
<name>A0AAD9NQC9_RIDPI</name>
<dbReference type="FunFam" id="2.60.120.290:FF:000005">
    <property type="entry name" value="Procollagen C-endopeptidase enhancer 1"/>
    <property type="match status" value="1"/>
</dbReference>
<dbReference type="PANTHER" id="PTHR24251">
    <property type="entry name" value="OVOCHYMASE-RELATED"/>
    <property type="match status" value="1"/>
</dbReference>
<dbReference type="InterPro" id="IPR000859">
    <property type="entry name" value="CUB_dom"/>
</dbReference>
<dbReference type="CDD" id="cd00041">
    <property type="entry name" value="CUB"/>
    <property type="match status" value="2"/>
</dbReference>
<dbReference type="SUPFAM" id="SSF49854">
    <property type="entry name" value="Spermadhesin, CUB domain"/>
    <property type="match status" value="2"/>
</dbReference>
<dbReference type="EMBL" id="JAODUO010000722">
    <property type="protein sequence ID" value="KAK2175569.1"/>
    <property type="molecule type" value="Genomic_DNA"/>
</dbReference>
<keyword evidence="2 3" id="KW-1015">Disulfide bond</keyword>
<dbReference type="AlphaFoldDB" id="A0AAD9NQC9"/>
<dbReference type="Gene3D" id="2.60.120.290">
    <property type="entry name" value="Spermadhesin, CUB domain"/>
    <property type="match status" value="2"/>
</dbReference>
<reference evidence="5" key="1">
    <citation type="journal article" date="2023" name="Mol. Biol. Evol.">
        <title>Third-Generation Sequencing Reveals the Adaptive Role of the Epigenome in Three Deep-Sea Polychaetes.</title>
        <authorList>
            <person name="Perez M."/>
            <person name="Aroh O."/>
            <person name="Sun Y."/>
            <person name="Lan Y."/>
            <person name="Juniper S.K."/>
            <person name="Young C.R."/>
            <person name="Angers B."/>
            <person name="Qian P.Y."/>
        </authorList>
    </citation>
    <scope>NUCLEOTIDE SEQUENCE</scope>
    <source>
        <strain evidence="5">R07B-5</strain>
    </source>
</reference>
<proteinExistence type="predicted"/>
<keyword evidence="1" id="KW-0677">Repeat</keyword>
<gene>
    <name evidence="5" type="ORF">NP493_725g00025</name>
</gene>
<protein>
    <recommendedName>
        <fullName evidence="4">CUB domain-containing protein</fullName>
    </recommendedName>
</protein>